<keyword evidence="7" id="KW-0653">Protein transport</keyword>
<keyword evidence="3" id="KW-0813">Transport</keyword>
<evidence type="ECO:0000256" key="6">
    <source>
        <dbReference type="ARBA" id="ARBA00022692"/>
    </source>
</evidence>
<evidence type="ECO:0000256" key="10">
    <source>
        <dbReference type="SAM" id="MobiDB-lite"/>
    </source>
</evidence>
<evidence type="ECO:0000256" key="5">
    <source>
        <dbReference type="ARBA" id="ARBA00022519"/>
    </source>
</evidence>
<proteinExistence type="inferred from homology"/>
<name>A0ABR7XHS6_9BACT</name>
<comment type="subcellular location">
    <subcellularLocation>
        <location evidence="1">Cell inner membrane</location>
        <topology evidence="1">Single-pass membrane protein</topology>
        <orientation evidence="1">Periplasmic side</orientation>
    </subcellularLocation>
</comment>
<dbReference type="PROSITE" id="PS52015">
    <property type="entry name" value="TONB_CTD"/>
    <property type="match status" value="1"/>
</dbReference>
<dbReference type="Gene3D" id="3.30.1150.10">
    <property type="match status" value="1"/>
</dbReference>
<feature type="domain" description="TonB C-terminal" evidence="12">
    <location>
        <begin position="386"/>
        <end position="477"/>
    </location>
</feature>
<dbReference type="Pfam" id="PF03544">
    <property type="entry name" value="TonB_C"/>
    <property type="match status" value="1"/>
</dbReference>
<gene>
    <name evidence="13" type="ORF">H9Q13_07400</name>
</gene>
<protein>
    <submittedName>
        <fullName evidence="13">M56 family metallopeptidase</fullName>
    </submittedName>
</protein>
<evidence type="ECO:0000256" key="11">
    <source>
        <dbReference type="SAM" id="Phobius"/>
    </source>
</evidence>
<keyword evidence="5" id="KW-0997">Cell inner membrane</keyword>
<evidence type="ECO:0000313" key="14">
    <source>
        <dbReference type="Proteomes" id="UP000625551"/>
    </source>
</evidence>
<evidence type="ECO:0000256" key="4">
    <source>
        <dbReference type="ARBA" id="ARBA00022475"/>
    </source>
</evidence>
<dbReference type="InterPro" id="IPR006260">
    <property type="entry name" value="TonB/TolA_C"/>
</dbReference>
<evidence type="ECO:0000259" key="12">
    <source>
        <dbReference type="PROSITE" id="PS52015"/>
    </source>
</evidence>
<feature type="transmembrane region" description="Helical" evidence="11">
    <location>
        <begin position="6"/>
        <end position="25"/>
    </location>
</feature>
<accession>A0ABR7XHS6</accession>
<dbReference type="InterPro" id="IPR037682">
    <property type="entry name" value="TonB_C"/>
</dbReference>
<dbReference type="Pfam" id="PF05569">
    <property type="entry name" value="Peptidase_M56"/>
    <property type="match status" value="1"/>
</dbReference>
<evidence type="ECO:0000256" key="7">
    <source>
        <dbReference type="ARBA" id="ARBA00022927"/>
    </source>
</evidence>
<dbReference type="NCBIfam" id="TIGR01352">
    <property type="entry name" value="tonB_Cterm"/>
    <property type="match status" value="1"/>
</dbReference>
<comment type="caution">
    <text evidence="13">The sequence shown here is derived from an EMBL/GenBank/DDBJ whole genome shotgun (WGS) entry which is preliminary data.</text>
</comment>
<feature type="transmembrane region" description="Helical" evidence="11">
    <location>
        <begin position="92"/>
        <end position="113"/>
    </location>
</feature>
<organism evidence="13 14">
    <name type="scientific">Pontibacter aquaedesilientis</name>
    <dbReference type="NCBI Taxonomy" id="2766980"/>
    <lineage>
        <taxon>Bacteria</taxon>
        <taxon>Pseudomonadati</taxon>
        <taxon>Bacteroidota</taxon>
        <taxon>Cytophagia</taxon>
        <taxon>Cytophagales</taxon>
        <taxon>Hymenobacteraceae</taxon>
        <taxon>Pontibacter</taxon>
    </lineage>
</organism>
<dbReference type="PANTHER" id="PTHR33446:SF2">
    <property type="entry name" value="PROTEIN TONB"/>
    <property type="match status" value="1"/>
</dbReference>
<keyword evidence="4" id="KW-1003">Cell membrane</keyword>
<feature type="transmembrane region" description="Helical" evidence="11">
    <location>
        <begin position="272"/>
        <end position="290"/>
    </location>
</feature>
<dbReference type="RefSeq" id="WP_191183120.1">
    <property type="nucleotide sequence ID" value="NZ_JACXAJ010000002.1"/>
</dbReference>
<keyword evidence="8 11" id="KW-1133">Transmembrane helix</keyword>
<dbReference type="InterPro" id="IPR008756">
    <property type="entry name" value="Peptidase_M56"/>
</dbReference>
<keyword evidence="9 11" id="KW-0472">Membrane</keyword>
<evidence type="ECO:0000256" key="8">
    <source>
        <dbReference type="ARBA" id="ARBA00022989"/>
    </source>
</evidence>
<dbReference type="Proteomes" id="UP000625551">
    <property type="component" value="Unassembled WGS sequence"/>
</dbReference>
<dbReference type="CDD" id="cd07341">
    <property type="entry name" value="M56_BlaR1_MecR1_like"/>
    <property type="match status" value="1"/>
</dbReference>
<sequence>METTVNYLLQSGLGLLMLYLFYVLLLRKQPSLRYNRLFLLLAPAVALAAPLIRLPLPLADALPVAAAIPTFQLPEVAVIGHSESGPGATDSLPLAVVLIGLYTLVSLIMWGRLAWQLLQIQRLAAVSVPLEDNGTEASVLQTEGHSPTFAFLHYVFLSRQPHLTEKEQHQILAHELAHVRLRHTYDILYYEVLTALLWFNPLVWLLKEELRDVHEYQADAEVLSDFQANEYSSLLAKEVLYTTGIPVGSYFQKPQVFRRLHMLQQHGRQGSMMRSLLVLPLLLVLLVAFSNNRVRADIATTLAKPASLNEAMENVPAHKAAAIPSIDSESKSTAGTRTAPSIPEKSTPVSNPEREIENSESGEAVVSPNEKARPYTYVEQMPEFKGGEVEMLKFLGTNIKYPKTAQEAGMEGLVVVSFVVDTDGSLYDIAVLKKLHDDLDREAVRVVETMNGQWIAGKQNGKAVPVRYTLPIRFAIK</sequence>
<dbReference type="InterPro" id="IPR051045">
    <property type="entry name" value="TonB-dependent_transducer"/>
</dbReference>
<comment type="similarity">
    <text evidence="2">Belongs to the TonB family.</text>
</comment>
<reference evidence="13 14" key="1">
    <citation type="submission" date="2020-09" db="EMBL/GenBank/DDBJ databases">
        <title>Genome sequencing and assembly of Pontibacter sp.</title>
        <authorList>
            <person name="Chhetri G."/>
        </authorList>
    </citation>
    <scope>NUCLEOTIDE SEQUENCE [LARGE SCALE GENOMIC DNA]</scope>
    <source>
        <strain evidence="13 14">JH31</strain>
    </source>
</reference>
<evidence type="ECO:0000256" key="2">
    <source>
        <dbReference type="ARBA" id="ARBA00006555"/>
    </source>
</evidence>
<evidence type="ECO:0000256" key="1">
    <source>
        <dbReference type="ARBA" id="ARBA00004383"/>
    </source>
</evidence>
<feature type="region of interest" description="Disordered" evidence="10">
    <location>
        <begin position="321"/>
        <end position="368"/>
    </location>
</feature>
<evidence type="ECO:0000256" key="3">
    <source>
        <dbReference type="ARBA" id="ARBA00022448"/>
    </source>
</evidence>
<evidence type="ECO:0000256" key="9">
    <source>
        <dbReference type="ARBA" id="ARBA00023136"/>
    </source>
</evidence>
<feature type="transmembrane region" description="Helical" evidence="11">
    <location>
        <begin position="37"/>
        <end position="56"/>
    </location>
</feature>
<keyword evidence="14" id="KW-1185">Reference proteome</keyword>
<feature type="transmembrane region" description="Helical" evidence="11">
    <location>
        <begin position="187"/>
        <end position="206"/>
    </location>
</feature>
<keyword evidence="6 11" id="KW-0812">Transmembrane</keyword>
<evidence type="ECO:0000313" key="13">
    <source>
        <dbReference type="EMBL" id="MBD1396986.1"/>
    </source>
</evidence>
<dbReference type="EMBL" id="JACXAJ010000002">
    <property type="protein sequence ID" value="MBD1396986.1"/>
    <property type="molecule type" value="Genomic_DNA"/>
</dbReference>
<dbReference type="PANTHER" id="PTHR33446">
    <property type="entry name" value="PROTEIN TONB-RELATED"/>
    <property type="match status" value="1"/>
</dbReference>
<dbReference type="SUPFAM" id="SSF74653">
    <property type="entry name" value="TolA/TonB C-terminal domain"/>
    <property type="match status" value="1"/>
</dbReference>